<dbReference type="Pfam" id="PF07786">
    <property type="entry name" value="HGSNAT_cat"/>
    <property type="match status" value="1"/>
</dbReference>
<feature type="transmembrane region" description="Helical" evidence="2">
    <location>
        <begin position="127"/>
        <end position="143"/>
    </location>
</feature>
<dbReference type="InterPro" id="IPR007349">
    <property type="entry name" value="DUF418"/>
</dbReference>
<name>A0ABW1MK31_9ACTN</name>
<evidence type="ECO:0000313" key="5">
    <source>
        <dbReference type="EMBL" id="MFC6064161.1"/>
    </source>
</evidence>
<feature type="domain" description="DUF418" evidence="3">
    <location>
        <begin position="292"/>
        <end position="399"/>
    </location>
</feature>
<dbReference type="EMBL" id="JBHSPX010000004">
    <property type="protein sequence ID" value="MFC6064161.1"/>
    <property type="molecule type" value="Genomic_DNA"/>
</dbReference>
<feature type="transmembrane region" description="Helical" evidence="2">
    <location>
        <begin position="100"/>
        <end position="121"/>
    </location>
</feature>
<feature type="transmembrane region" description="Helical" evidence="2">
    <location>
        <begin position="232"/>
        <end position="251"/>
    </location>
</feature>
<organism evidence="5 6">
    <name type="scientific">Streptomyces ochraceiscleroticus</name>
    <dbReference type="NCBI Taxonomy" id="47761"/>
    <lineage>
        <taxon>Bacteria</taxon>
        <taxon>Bacillati</taxon>
        <taxon>Actinomycetota</taxon>
        <taxon>Actinomycetes</taxon>
        <taxon>Kitasatosporales</taxon>
        <taxon>Streptomycetaceae</taxon>
        <taxon>Streptomyces</taxon>
    </lineage>
</organism>
<protein>
    <submittedName>
        <fullName evidence="5">DUF418 domain-containing protein</fullName>
    </submittedName>
</protein>
<keyword evidence="6" id="KW-1185">Reference proteome</keyword>
<feature type="transmembrane region" description="Helical" evidence="2">
    <location>
        <begin position="300"/>
        <end position="321"/>
    </location>
</feature>
<feature type="transmembrane region" description="Helical" evidence="2">
    <location>
        <begin position="70"/>
        <end position="88"/>
    </location>
</feature>
<evidence type="ECO:0000313" key="6">
    <source>
        <dbReference type="Proteomes" id="UP001596139"/>
    </source>
</evidence>
<dbReference type="PANTHER" id="PTHR30590:SF3">
    <property type="entry name" value="HYPOTHETICAL MEMBRANE SPANNING PROTEIN"/>
    <property type="match status" value="1"/>
</dbReference>
<reference evidence="6" key="1">
    <citation type="journal article" date="2019" name="Int. J. Syst. Evol. Microbiol.">
        <title>The Global Catalogue of Microorganisms (GCM) 10K type strain sequencing project: providing services to taxonomists for standard genome sequencing and annotation.</title>
        <authorList>
            <consortium name="The Broad Institute Genomics Platform"/>
            <consortium name="The Broad Institute Genome Sequencing Center for Infectious Disease"/>
            <person name="Wu L."/>
            <person name="Ma J."/>
        </authorList>
    </citation>
    <scope>NUCLEOTIDE SEQUENCE [LARGE SCALE GENOMIC DNA]</scope>
    <source>
        <strain evidence="6">CGMCC 1.15180</strain>
    </source>
</reference>
<dbReference type="InterPro" id="IPR052529">
    <property type="entry name" value="Bact_Transport_Assoc"/>
</dbReference>
<keyword evidence="2" id="KW-1133">Transmembrane helix</keyword>
<dbReference type="Pfam" id="PF04235">
    <property type="entry name" value="DUF418"/>
    <property type="match status" value="1"/>
</dbReference>
<keyword evidence="2" id="KW-0472">Membrane</keyword>
<dbReference type="PANTHER" id="PTHR30590">
    <property type="entry name" value="INNER MEMBRANE PROTEIN"/>
    <property type="match status" value="1"/>
</dbReference>
<feature type="transmembrane region" description="Helical" evidence="2">
    <location>
        <begin position="362"/>
        <end position="382"/>
    </location>
</feature>
<feature type="region of interest" description="Disordered" evidence="1">
    <location>
        <begin position="1"/>
        <end position="22"/>
    </location>
</feature>
<keyword evidence="2" id="KW-0812">Transmembrane</keyword>
<feature type="transmembrane region" description="Helical" evidence="2">
    <location>
        <begin position="333"/>
        <end position="356"/>
    </location>
</feature>
<dbReference type="RefSeq" id="WP_031058773.1">
    <property type="nucleotide sequence ID" value="NZ_JBHSPX010000004.1"/>
</dbReference>
<feature type="domain" description="Heparan-alpha-glucosaminide N-acetyltransferase catalytic" evidence="4">
    <location>
        <begin position="29"/>
        <end position="233"/>
    </location>
</feature>
<accession>A0ABW1MK31</accession>
<gene>
    <name evidence="5" type="ORF">ACFP4F_16620</name>
</gene>
<dbReference type="Proteomes" id="UP001596139">
    <property type="component" value="Unassembled WGS sequence"/>
</dbReference>
<sequence>MAPNTSQAGGALAAPPYSSQPTAAPTVRRLVGVDLARGLAVLGMYAAHVGPDPMDGGTLGFLVETTYGRASALFALLAGFSLVLLTGRPEPRTGRAGRQAVGKVVIRAAVLFAMGIALIALDTQIDVILACYALLFLLALPLYRLRAATLAVIAAGTALILPQDLYLIKVSIEEGSWADAVIALDPLARITDSDGFIEILFTGAYPILTWIPFVIAGMAVARLDLARVRGRLALTGGALAVLGYGGSWLALHLVPNAYATIAARTDGNSAGSAWWSDTVGEPDGAFREWLLVAAPHSQTTFSIVGNAGVALAVLAGCLFAVDRLPRVRRLAAPVTAVGMMSLTAYVLHIVAIWALWEEDLPSSLLVLFAFTVAAILMAVIWFRLFRRGPLENFVHKATTLANRIK</sequence>
<evidence type="ECO:0000259" key="3">
    <source>
        <dbReference type="Pfam" id="PF04235"/>
    </source>
</evidence>
<dbReference type="InterPro" id="IPR012429">
    <property type="entry name" value="HGSNAT_cat"/>
</dbReference>
<proteinExistence type="predicted"/>
<feature type="transmembrane region" description="Helical" evidence="2">
    <location>
        <begin position="150"/>
        <end position="168"/>
    </location>
</feature>
<comment type="caution">
    <text evidence="5">The sequence shown here is derived from an EMBL/GenBank/DDBJ whole genome shotgun (WGS) entry which is preliminary data.</text>
</comment>
<evidence type="ECO:0000259" key="4">
    <source>
        <dbReference type="Pfam" id="PF07786"/>
    </source>
</evidence>
<evidence type="ECO:0000256" key="2">
    <source>
        <dbReference type="SAM" id="Phobius"/>
    </source>
</evidence>
<evidence type="ECO:0000256" key="1">
    <source>
        <dbReference type="SAM" id="MobiDB-lite"/>
    </source>
</evidence>
<feature type="transmembrane region" description="Helical" evidence="2">
    <location>
        <begin position="199"/>
        <end position="220"/>
    </location>
</feature>